<keyword evidence="2" id="KW-0129">CBS domain</keyword>
<feature type="domain" description="CBS" evidence="3">
    <location>
        <begin position="88"/>
        <end position="147"/>
    </location>
</feature>
<feature type="domain" description="CBS" evidence="3">
    <location>
        <begin position="13"/>
        <end position="70"/>
    </location>
</feature>
<evidence type="ECO:0000256" key="2">
    <source>
        <dbReference type="PROSITE-ProRule" id="PRU00703"/>
    </source>
</evidence>
<dbReference type="PANTHER" id="PTHR48108:SF26">
    <property type="entry name" value="CBS DOMAIN-CONTAINING PROTEIN DDB_G0289609"/>
    <property type="match status" value="1"/>
</dbReference>
<dbReference type="Proteomes" id="UP001344447">
    <property type="component" value="Unassembled WGS sequence"/>
</dbReference>
<dbReference type="InterPro" id="IPR046342">
    <property type="entry name" value="CBS_dom_sf"/>
</dbReference>
<name>A0AAN7U189_9MYCE</name>
<gene>
    <name evidence="4" type="ORF">RB653_009038</name>
</gene>
<sequence>MAQSHLIKVKQLMSKSLFTINLDTTLDIALKSLNANSIHRLPVVDNEGNLKGIITDRDLRLATDSPFLPENNEDRLEKLKLHKVSSIMKQNPVTVEDYSPVVEAAKLMRVTNVGGLPVLDKKGRLIGMVTRSDLLDLLIKVLEPIPPQS</sequence>
<proteinExistence type="predicted"/>
<dbReference type="EMBL" id="JAVFKY010000003">
    <property type="protein sequence ID" value="KAK5579356.1"/>
    <property type="molecule type" value="Genomic_DNA"/>
</dbReference>
<dbReference type="PANTHER" id="PTHR48108">
    <property type="entry name" value="CBS DOMAIN-CONTAINING PROTEIN CBSX2, CHLOROPLASTIC"/>
    <property type="match status" value="1"/>
</dbReference>
<dbReference type="AlphaFoldDB" id="A0AAN7U189"/>
<protein>
    <recommendedName>
        <fullName evidence="3">CBS domain-containing protein</fullName>
    </recommendedName>
</protein>
<dbReference type="InterPro" id="IPR000644">
    <property type="entry name" value="CBS_dom"/>
</dbReference>
<accession>A0AAN7U189</accession>
<evidence type="ECO:0000313" key="4">
    <source>
        <dbReference type="EMBL" id="KAK5579356.1"/>
    </source>
</evidence>
<evidence type="ECO:0000313" key="5">
    <source>
        <dbReference type="Proteomes" id="UP001344447"/>
    </source>
</evidence>
<reference evidence="4 5" key="1">
    <citation type="submission" date="2023-11" db="EMBL/GenBank/DDBJ databases">
        <title>Dfirmibasis_genome.</title>
        <authorList>
            <person name="Edelbroek B."/>
            <person name="Kjellin J."/>
            <person name="Jerlstrom-Hultqvist J."/>
            <person name="Soderbom F."/>
        </authorList>
    </citation>
    <scope>NUCLEOTIDE SEQUENCE [LARGE SCALE GENOMIC DNA]</scope>
    <source>
        <strain evidence="4 5">TNS-C-14</strain>
    </source>
</reference>
<evidence type="ECO:0000256" key="1">
    <source>
        <dbReference type="ARBA" id="ARBA00022737"/>
    </source>
</evidence>
<dbReference type="PROSITE" id="PS51371">
    <property type="entry name" value="CBS"/>
    <property type="match status" value="2"/>
</dbReference>
<dbReference type="Gene3D" id="3.10.580.10">
    <property type="entry name" value="CBS-domain"/>
    <property type="match status" value="1"/>
</dbReference>
<dbReference type="Pfam" id="PF00571">
    <property type="entry name" value="CBS"/>
    <property type="match status" value="2"/>
</dbReference>
<comment type="caution">
    <text evidence="4">The sequence shown here is derived from an EMBL/GenBank/DDBJ whole genome shotgun (WGS) entry which is preliminary data.</text>
</comment>
<dbReference type="InterPro" id="IPR051462">
    <property type="entry name" value="CBS_domain-containing"/>
</dbReference>
<organism evidence="4 5">
    <name type="scientific">Dictyostelium firmibasis</name>
    <dbReference type="NCBI Taxonomy" id="79012"/>
    <lineage>
        <taxon>Eukaryota</taxon>
        <taxon>Amoebozoa</taxon>
        <taxon>Evosea</taxon>
        <taxon>Eumycetozoa</taxon>
        <taxon>Dictyostelia</taxon>
        <taxon>Dictyosteliales</taxon>
        <taxon>Dictyosteliaceae</taxon>
        <taxon>Dictyostelium</taxon>
    </lineage>
</organism>
<dbReference type="SMART" id="SM00116">
    <property type="entry name" value="CBS"/>
    <property type="match status" value="2"/>
</dbReference>
<dbReference type="SUPFAM" id="SSF54631">
    <property type="entry name" value="CBS-domain pair"/>
    <property type="match status" value="1"/>
</dbReference>
<keyword evidence="1" id="KW-0677">Repeat</keyword>
<dbReference type="CDD" id="cd04584">
    <property type="entry name" value="CBS_pair_AcuB_like"/>
    <property type="match status" value="1"/>
</dbReference>
<keyword evidence="5" id="KW-1185">Reference proteome</keyword>
<evidence type="ECO:0000259" key="3">
    <source>
        <dbReference type="PROSITE" id="PS51371"/>
    </source>
</evidence>